<dbReference type="PANTHER" id="PTHR11085:SF10">
    <property type="entry name" value="NAD-DEPENDENT PROTEIN DEACYLASE SIRTUIN-5, MITOCHONDRIAL-RELATED"/>
    <property type="match status" value="1"/>
</dbReference>
<accession>A0A1I6HBA0</accession>
<keyword evidence="3" id="KW-0479">Metal-binding</keyword>
<evidence type="ECO:0000256" key="1">
    <source>
        <dbReference type="ARBA" id="ARBA00022679"/>
    </source>
</evidence>
<evidence type="ECO:0000313" key="5">
    <source>
        <dbReference type="EMBL" id="SFR51660.1"/>
    </source>
</evidence>
<dbReference type="GO" id="GO:0017136">
    <property type="term" value="F:histone deacetylase activity, NAD-dependent"/>
    <property type="evidence" value="ECO:0007669"/>
    <property type="project" value="TreeGrafter"/>
</dbReference>
<dbReference type="Pfam" id="PF02146">
    <property type="entry name" value="SIR2"/>
    <property type="match status" value="1"/>
</dbReference>
<dbReference type="PROSITE" id="PS50305">
    <property type="entry name" value="SIRTUIN"/>
    <property type="match status" value="1"/>
</dbReference>
<dbReference type="InterPro" id="IPR029035">
    <property type="entry name" value="DHS-like_NAD/FAD-binding_dom"/>
</dbReference>
<dbReference type="InterPro" id="IPR026591">
    <property type="entry name" value="Sirtuin_cat_small_dom_sf"/>
</dbReference>
<keyword evidence="2" id="KW-0520">NAD</keyword>
<feature type="domain" description="Deacetylase sirtuin-type" evidence="4">
    <location>
        <begin position="1"/>
        <end position="252"/>
    </location>
</feature>
<evidence type="ECO:0000313" key="6">
    <source>
        <dbReference type="Proteomes" id="UP000243250"/>
    </source>
</evidence>
<feature type="binding site" evidence="3">
    <location>
        <position position="131"/>
    </location>
    <ligand>
        <name>Zn(2+)</name>
        <dbReference type="ChEBI" id="CHEBI:29105"/>
    </ligand>
</feature>
<dbReference type="EMBL" id="FOYS01000003">
    <property type="protein sequence ID" value="SFR51660.1"/>
    <property type="molecule type" value="Genomic_DNA"/>
</dbReference>
<dbReference type="Gene3D" id="3.30.1600.10">
    <property type="entry name" value="SIR2/SIRT2 'Small Domain"/>
    <property type="match status" value="1"/>
</dbReference>
<keyword evidence="1" id="KW-0808">Transferase</keyword>
<evidence type="ECO:0000256" key="2">
    <source>
        <dbReference type="ARBA" id="ARBA00023027"/>
    </source>
</evidence>
<dbReference type="InterPro" id="IPR026590">
    <property type="entry name" value="Ssirtuin_cat_dom"/>
</dbReference>
<sequence length="269" mass="28685">MDEQVGTLAETLVEADGVTVLTGADVGATSGVPTLGGDGSARCDELDPKMFGIDRFETDPAGFWEDGLELDALYDDSADPADAHRALARLEELDVVDAVLTENTDGLHADAGTRRLVELHGDASQSACVECGRSVPTADALDRVRSGESPPHCSEPGCHGHLKPDAVLNGEDLSESAYGAARRMAWESDVLLVVGSSLSVEPVATLPEEAAERGTLVILGEERTEKDHLAEYVVRGDADELLPELVEAMQGRMPRREDRGQAREATRVR</sequence>
<evidence type="ECO:0000259" key="4">
    <source>
        <dbReference type="PROSITE" id="PS50305"/>
    </source>
</evidence>
<dbReference type="STRING" id="555875.SAMN04488124_2005"/>
<dbReference type="InterPro" id="IPR003000">
    <property type="entry name" value="Sirtuin"/>
</dbReference>
<dbReference type="OrthoDB" id="728at2157"/>
<dbReference type="Gene3D" id="3.40.50.1220">
    <property type="entry name" value="TPP-binding domain"/>
    <property type="match status" value="1"/>
</dbReference>
<proteinExistence type="predicted"/>
<reference evidence="6" key="1">
    <citation type="submission" date="2016-10" db="EMBL/GenBank/DDBJ databases">
        <authorList>
            <person name="Varghese N."/>
            <person name="Submissions S."/>
        </authorList>
    </citation>
    <scope>NUCLEOTIDE SEQUENCE [LARGE SCALE GENOMIC DNA]</scope>
    <source>
        <strain evidence="6">CGMCC 1.8711</strain>
    </source>
</reference>
<dbReference type="Proteomes" id="UP000243250">
    <property type="component" value="Unassembled WGS sequence"/>
</dbReference>
<feature type="binding site" evidence="3">
    <location>
        <position position="128"/>
    </location>
    <ligand>
        <name>Zn(2+)</name>
        <dbReference type="ChEBI" id="CHEBI:29105"/>
    </ligand>
</feature>
<evidence type="ECO:0000256" key="3">
    <source>
        <dbReference type="PROSITE-ProRule" id="PRU00236"/>
    </source>
</evidence>
<name>A0A1I6HBA0_9EURY</name>
<dbReference type="RefSeq" id="WP_089880090.1">
    <property type="nucleotide sequence ID" value="NZ_FOYS01000003.1"/>
</dbReference>
<dbReference type="PANTHER" id="PTHR11085">
    <property type="entry name" value="NAD-DEPENDENT PROTEIN DEACYLASE SIRTUIN-5, MITOCHONDRIAL-RELATED"/>
    <property type="match status" value="1"/>
</dbReference>
<keyword evidence="3" id="KW-0862">Zinc</keyword>
<dbReference type="SUPFAM" id="SSF52467">
    <property type="entry name" value="DHS-like NAD/FAD-binding domain"/>
    <property type="match status" value="1"/>
</dbReference>
<dbReference type="AlphaFoldDB" id="A0A1I6HBA0"/>
<organism evidence="5 6">
    <name type="scientific">Halogeometricum limi</name>
    <dbReference type="NCBI Taxonomy" id="555875"/>
    <lineage>
        <taxon>Archaea</taxon>
        <taxon>Methanobacteriati</taxon>
        <taxon>Methanobacteriota</taxon>
        <taxon>Stenosarchaea group</taxon>
        <taxon>Halobacteria</taxon>
        <taxon>Halobacteriales</taxon>
        <taxon>Haloferacaceae</taxon>
        <taxon>Halogeometricum</taxon>
    </lineage>
</organism>
<feature type="active site" description="Proton acceptor" evidence="3">
    <location>
        <position position="120"/>
    </location>
</feature>
<dbReference type="GO" id="GO:0046872">
    <property type="term" value="F:metal ion binding"/>
    <property type="evidence" value="ECO:0007669"/>
    <property type="project" value="UniProtKB-KW"/>
</dbReference>
<protein>
    <submittedName>
        <fullName evidence="5">NAD-dependent deacetylase</fullName>
    </submittedName>
</protein>
<dbReference type="InterPro" id="IPR050134">
    <property type="entry name" value="NAD-dep_sirtuin_deacylases"/>
</dbReference>
<feature type="binding site" evidence="3">
    <location>
        <position position="153"/>
    </location>
    <ligand>
        <name>Zn(2+)</name>
        <dbReference type="ChEBI" id="CHEBI:29105"/>
    </ligand>
</feature>
<keyword evidence="6" id="KW-1185">Reference proteome</keyword>
<gene>
    <name evidence="5" type="ORF">SAMN04488124_2005</name>
</gene>
<feature type="binding site" evidence="3">
    <location>
        <position position="158"/>
    </location>
    <ligand>
        <name>Zn(2+)</name>
        <dbReference type="ChEBI" id="CHEBI:29105"/>
    </ligand>
</feature>
<dbReference type="GO" id="GO:0070403">
    <property type="term" value="F:NAD+ binding"/>
    <property type="evidence" value="ECO:0007669"/>
    <property type="project" value="InterPro"/>
</dbReference>